<reference evidence="2" key="1">
    <citation type="submission" date="2022-11" db="UniProtKB">
        <authorList>
            <consortium name="WormBaseParasite"/>
        </authorList>
    </citation>
    <scope>IDENTIFICATION</scope>
</reference>
<name>A0A915HMM8_ROMCU</name>
<sequence>MLIWGFFMGFDLRLLKFLLEEKRRQGEGRQKEKKKKAKMGELRQLRSIITMKTIADGVGGSGDYAAPTCLWSLTELLSELVSELTTEELTIELTMELTMELSFSR</sequence>
<keyword evidence="1" id="KW-1185">Reference proteome</keyword>
<evidence type="ECO:0000313" key="2">
    <source>
        <dbReference type="WBParaSite" id="nRc.2.0.1.t02602-RA"/>
    </source>
</evidence>
<dbReference type="AlphaFoldDB" id="A0A915HMM8"/>
<protein>
    <submittedName>
        <fullName evidence="2">Uncharacterized protein</fullName>
    </submittedName>
</protein>
<proteinExistence type="predicted"/>
<accession>A0A915HMM8</accession>
<dbReference type="Proteomes" id="UP000887565">
    <property type="component" value="Unplaced"/>
</dbReference>
<dbReference type="WBParaSite" id="nRc.2.0.1.t02602-RA">
    <property type="protein sequence ID" value="nRc.2.0.1.t02602-RA"/>
    <property type="gene ID" value="nRc.2.0.1.g02602"/>
</dbReference>
<organism evidence="1 2">
    <name type="scientific">Romanomermis culicivorax</name>
    <name type="common">Nematode worm</name>
    <dbReference type="NCBI Taxonomy" id="13658"/>
    <lineage>
        <taxon>Eukaryota</taxon>
        <taxon>Metazoa</taxon>
        <taxon>Ecdysozoa</taxon>
        <taxon>Nematoda</taxon>
        <taxon>Enoplea</taxon>
        <taxon>Dorylaimia</taxon>
        <taxon>Mermithida</taxon>
        <taxon>Mermithoidea</taxon>
        <taxon>Mermithidae</taxon>
        <taxon>Romanomermis</taxon>
    </lineage>
</organism>
<evidence type="ECO:0000313" key="1">
    <source>
        <dbReference type="Proteomes" id="UP000887565"/>
    </source>
</evidence>